<keyword evidence="1" id="KW-0472">Membrane</keyword>
<dbReference type="SUPFAM" id="SSF48726">
    <property type="entry name" value="Immunoglobulin"/>
    <property type="match status" value="2"/>
</dbReference>
<proteinExistence type="predicted"/>
<feature type="domain" description="Immunoglobulin" evidence="3">
    <location>
        <begin position="137"/>
        <end position="230"/>
    </location>
</feature>
<keyword evidence="2" id="KW-0732">Signal</keyword>
<feature type="signal peptide" evidence="2">
    <location>
        <begin position="1"/>
        <end position="18"/>
    </location>
</feature>
<feature type="chain" id="PRO_5043696436" description="Immunoglobulin domain-containing protein" evidence="2">
    <location>
        <begin position="19"/>
        <end position="676"/>
    </location>
</feature>
<dbReference type="Gene3D" id="2.60.40.10">
    <property type="entry name" value="Immunoglobulins"/>
    <property type="match status" value="1"/>
</dbReference>
<accession>A0AAV2I073</accession>
<organism evidence="4 5">
    <name type="scientific">Lymnaea stagnalis</name>
    <name type="common">Great pond snail</name>
    <name type="synonym">Helix stagnalis</name>
    <dbReference type="NCBI Taxonomy" id="6523"/>
    <lineage>
        <taxon>Eukaryota</taxon>
        <taxon>Metazoa</taxon>
        <taxon>Spiralia</taxon>
        <taxon>Lophotrochozoa</taxon>
        <taxon>Mollusca</taxon>
        <taxon>Gastropoda</taxon>
        <taxon>Heterobranchia</taxon>
        <taxon>Euthyneura</taxon>
        <taxon>Panpulmonata</taxon>
        <taxon>Hygrophila</taxon>
        <taxon>Lymnaeoidea</taxon>
        <taxon>Lymnaeidae</taxon>
        <taxon>Lymnaea</taxon>
    </lineage>
</organism>
<feature type="domain" description="Immunoglobulin" evidence="3">
    <location>
        <begin position="45"/>
        <end position="124"/>
    </location>
</feature>
<feature type="domain" description="Immunoglobulin" evidence="3">
    <location>
        <begin position="241"/>
        <end position="322"/>
    </location>
</feature>
<evidence type="ECO:0000313" key="5">
    <source>
        <dbReference type="Proteomes" id="UP001497497"/>
    </source>
</evidence>
<protein>
    <recommendedName>
        <fullName evidence="3">Immunoglobulin domain-containing protein</fullName>
    </recommendedName>
</protein>
<dbReference type="CDD" id="cd00096">
    <property type="entry name" value="Ig"/>
    <property type="match status" value="1"/>
</dbReference>
<evidence type="ECO:0000313" key="4">
    <source>
        <dbReference type="EMBL" id="CAL1539097.1"/>
    </source>
</evidence>
<comment type="caution">
    <text evidence="4">The sequence shown here is derived from an EMBL/GenBank/DDBJ whole genome shotgun (WGS) entry which is preliminary data.</text>
</comment>
<reference evidence="4 5" key="1">
    <citation type="submission" date="2024-04" db="EMBL/GenBank/DDBJ databases">
        <authorList>
            <consortium name="Genoscope - CEA"/>
            <person name="William W."/>
        </authorList>
    </citation>
    <scope>NUCLEOTIDE SEQUENCE [LARGE SCALE GENOMIC DNA]</scope>
</reference>
<dbReference type="InterPro" id="IPR013783">
    <property type="entry name" value="Ig-like_fold"/>
</dbReference>
<keyword evidence="1" id="KW-0812">Transmembrane</keyword>
<dbReference type="InterPro" id="IPR003599">
    <property type="entry name" value="Ig_sub"/>
</dbReference>
<gene>
    <name evidence="4" type="ORF">GSLYS_00012918001</name>
</gene>
<evidence type="ECO:0000259" key="3">
    <source>
        <dbReference type="SMART" id="SM00409"/>
    </source>
</evidence>
<evidence type="ECO:0000256" key="1">
    <source>
        <dbReference type="SAM" id="Phobius"/>
    </source>
</evidence>
<dbReference type="Proteomes" id="UP001497497">
    <property type="component" value="Unassembled WGS sequence"/>
</dbReference>
<dbReference type="AlphaFoldDB" id="A0AAV2I073"/>
<dbReference type="EMBL" id="CAXITT010000326">
    <property type="protein sequence ID" value="CAL1539097.1"/>
    <property type="molecule type" value="Genomic_DNA"/>
</dbReference>
<sequence>MFSYVAYIIIIVLRRTAAQHDVKDPIKIESFTINGVELITDDVPRSTFSVAINSTVTFVCTATGFTQDATVGISKWGGKKLNQTLGDRVLSYTIDQLQCYHMDIYSCHVRSYGVVHSSLDLNVKNCGPRLCRQRAGQVTQVVQLGQSAVFSLCVISHANRSPTLVVNGSKVNKGIHKDNIKFNLYPIANSSLFHDLTFEVKVLNKTHYGVYHLSLGHGSEERLNIQLKIQAEVNSTSVKFKSNITGNGDALITCVAENRPKYVAIWKGNQETVKKYGDGNTTVLSTSHLVQSSKCGNMGNYRCVVTDYSGEEIQSVLNVQVEKCKFSLCQGESYRKAIYTKLGDDVWTSMCLRRTDGFQKVTKINGASYLVNDASESKKYGVWIFPITEISKNSYEQFNLMIYIRNITETDCRNHTITLNSLTYQELAINLEIIEYKPILKDTLVNFKSRLTLAVTLPIVITVLVALILGSVYGARQLLKGRRICAQVRSSKLLTRTFKRKDTTDSVLNWDRVKRNTTSNGGNLIENVTYQPESILSVLSGQEMYEMARSQFRNTSMDMDDETMPLVDTGDLQHGTGRLDYISSPEDTDGAYTALNDSGEITHPTVEVDHFDGHCYVNDSGVCGRDVEFREKRERLDSDDSMVSLRHKSMFVPETEALLNPQRKSMSVLERRKFRF</sequence>
<dbReference type="SMART" id="SM00409">
    <property type="entry name" value="IG"/>
    <property type="match status" value="3"/>
</dbReference>
<keyword evidence="5" id="KW-1185">Reference proteome</keyword>
<keyword evidence="1" id="KW-1133">Transmembrane helix</keyword>
<dbReference type="InterPro" id="IPR036179">
    <property type="entry name" value="Ig-like_dom_sf"/>
</dbReference>
<evidence type="ECO:0000256" key="2">
    <source>
        <dbReference type="SAM" id="SignalP"/>
    </source>
</evidence>
<name>A0AAV2I073_LYMST</name>
<feature type="transmembrane region" description="Helical" evidence="1">
    <location>
        <begin position="451"/>
        <end position="473"/>
    </location>
</feature>